<dbReference type="AlphaFoldDB" id="X1C386"/>
<dbReference type="EMBL" id="BART01016210">
    <property type="protein sequence ID" value="GAG78856.1"/>
    <property type="molecule type" value="Genomic_DNA"/>
</dbReference>
<reference evidence="1" key="1">
    <citation type="journal article" date="2014" name="Front. Microbiol.">
        <title>High frequency of phylogenetically diverse reductive dehalogenase-homologous genes in deep subseafloor sedimentary metagenomes.</title>
        <authorList>
            <person name="Kawai M."/>
            <person name="Futagami T."/>
            <person name="Toyoda A."/>
            <person name="Takaki Y."/>
            <person name="Nishi S."/>
            <person name="Hori S."/>
            <person name="Arai W."/>
            <person name="Tsubouchi T."/>
            <person name="Morono Y."/>
            <person name="Uchiyama I."/>
            <person name="Ito T."/>
            <person name="Fujiyama A."/>
            <person name="Inagaki F."/>
            <person name="Takami H."/>
        </authorList>
    </citation>
    <scope>NUCLEOTIDE SEQUENCE</scope>
    <source>
        <strain evidence="1">Expedition CK06-06</strain>
    </source>
</reference>
<protein>
    <submittedName>
        <fullName evidence="1">Uncharacterized protein</fullName>
    </submittedName>
</protein>
<gene>
    <name evidence="1" type="ORF">S01H4_31243</name>
</gene>
<name>X1C386_9ZZZZ</name>
<feature type="non-terminal residue" evidence="1">
    <location>
        <position position="131"/>
    </location>
</feature>
<comment type="caution">
    <text evidence="1">The sequence shown here is derived from an EMBL/GenBank/DDBJ whole genome shotgun (WGS) entry which is preliminary data.</text>
</comment>
<sequence>MKLPKLLFSFFLVFTLLTVVSATVDIIVPVQDRVTVNTYTGNLTNISQMVDVNVPAPNNAEVLTWSAVGGTWISSAGVPDVSWIANWTAYNTSWSSGADNDTLVNYIAENNASVNNYILENNGTIENYILE</sequence>
<proteinExistence type="predicted"/>
<evidence type="ECO:0000313" key="1">
    <source>
        <dbReference type="EMBL" id="GAG78856.1"/>
    </source>
</evidence>
<organism evidence="1">
    <name type="scientific">marine sediment metagenome</name>
    <dbReference type="NCBI Taxonomy" id="412755"/>
    <lineage>
        <taxon>unclassified sequences</taxon>
        <taxon>metagenomes</taxon>
        <taxon>ecological metagenomes</taxon>
    </lineage>
</organism>
<accession>X1C386</accession>